<dbReference type="AlphaFoldDB" id="A0AAW5QS42"/>
<keyword evidence="2" id="KW-1185">Reference proteome</keyword>
<comment type="caution">
    <text evidence="1">The sequence shown here is derived from an EMBL/GenBank/DDBJ whole genome shotgun (WGS) entry which is preliminary data.</text>
</comment>
<protein>
    <submittedName>
        <fullName evidence="1">AlpA family phage regulatory protein</fullName>
    </submittedName>
</protein>
<organism evidence="1 2">
    <name type="scientific">Microbaculum marinisediminis</name>
    <dbReference type="NCBI Taxonomy" id="2931392"/>
    <lineage>
        <taxon>Bacteria</taxon>
        <taxon>Pseudomonadati</taxon>
        <taxon>Pseudomonadota</taxon>
        <taxon>Alphaproteobacteria</taxon>
        <taxon>Hyphomicrobiales</taxon>
        <taxon>Tepidamorphaceae</taxon>
        <taxon>Microbaculum</taxon>
    </lineage>
</organism>
<sequence length="75" mass="8162">MEAFRVSELQEFLRIADVTRATGLHRSSIYRLMTAGDFPAPVKAMGQGGSRWLASEIAAWQAGRIAARNAEKVAA</sequence>
<evidence type="ECO:0000313" key="2">
    <source>
        <dbReference type="Proteomes" id="UP001320898"/>
    </source>
</evidence>
<proteinExistence type="predicted"/>
<accession>A0AAW5QS42</accession>
<name>A0AAW5QS42_9HYPH</name>
<reference evidence="1 2" key="1">
    <citation type="submission" date="2022-04" db="EMBL/GenBank/DDBJ databases">
        <authorList>
            <person name="Ye Y.-Q."/>
            <person name="Du Z.-J."/>
        </authorList>
    </citation>
    <scope>NUCLEOTIDE SEQUENCE [LARGE SCALE GENOMIC DNA]</scope>
    <source>
        <strain evidence="1 2">A6E488</strain>
    </source>
</reference>
<dbReference type="RefSeq" id="WP_261614449.1">
    <property type="nucleotide sequence ID" value="NZ_JALIDZ010000002.1"/>
</dbReference>
<dbReference type="Gene3D" id="1.10.238.160">
    <property type="match status" value="1"/>
</dbReference>
<dbReference type="InterPro" id="IPR010260">
    <property type="entry name" value="AlpA"/>
</dbReference>
<dbReference type="Pfam" id="PF05930">
    <property type="entry name" value="Phage_AlpA"/>
    <property type="match status" value="1"/>
</dbReference>
<gene>
    <name evidence="1" type="ORF">MUB46_03265</name>
</gene>
<dbReference type="EMBL" id="JALIDZ010000002">
    <property type="protein sequence ID" value="MCT8970871.1"/>
    <property type="molecule type" value="Genomic_DNA"/>
</dbReference>
<dbReference type="Proteomes" id="UP001320898">
    <property type="component" value="Unassembled WGS sequence"/>
</dbReference>
<evidence type="ECO:0000313" key="1">
    <source>
        <dbReference type="EMBL" id="MCT8970871.1"/>
    </source>
</evidence>